<dbReference type="PROSITE" id="PS00080">
    <property type="entry name" value="MULTICOPPER_OXIDASE2"/>
    <property type="match status" value="1"/>
</dbReference>
<feature type="domain" description="Plastocyanin-like" evidence="11">
    <location>
        <begin position="243"/>
        <end position="317"/>
    </location>
</feature>
<evidence type="ECO:0000259" key="13">
    <source>
        <dbReference type="Pfam" id="PF07732"/>
    </source>
</evidence>
<organism evidence="14 15">
    <name type="scientific">Streptomyces jumonjinensis</name>
    <dbReference type="NCBI Taxonomy" id="1945"/>
    <lineage>
        <taxon>Bacteria</taxon>
        <taxon>Bacillati</taxon>
        <taxon>Actinomycetota</taxon>
        <taxon>Actinomycetes</taxon>
        <taxon>Kitasatosporales</taxon>
        <taxon>Streptomycetaceae</taxon>
        <taxon>Streptomyces</taxon>
    </lineage>
</organism>
<dbReference type="Pfam" id="PF00394">
    <property type="entry name" value="Cu-oxidase"/>
    <property type="match status" value="1"/>
</dbReference>
<dbReference type="RefSeq" id="WP_153525985.1">
    <property type="nucleotide sequence ID" value="NZ_JBEPDZ010000028.1"/>
</dbReference>
<dbReference type="GO" id="GO:0005507">
    <property type="term" value="F:copper ion binding"/>
    <property type="evidence" value="ECO:0007669"/>
    <property type="project" value="InterPro"/>
</dbReference>
<dbReference type="Pfam" id="PF07732">
    <property type="entry name" value="Cu-oxidase_3"/>
    <property type="match status" value="1"/>
</dbReference>
<dbReference type="OrthoDB" id="345021at2"/>
<evidence type="ECO:0000256" key="9">
    <source>
        <dbReference type="ARBA" id="ARBA00048092"/>
    </source>
</evidence>
<dbReference type="Pfam" id="PF07731">
    <property type="entry name" value="Cu-oxidase_2"/>
    <property type="match status" value="1"/>
</dbReference>
<dbReference type="InterPro" id="IPR045087">
    <property type="entry name" value="Cu-oxidase_fam"/>
</dbReference>
<proteinExistence type="inferred from homology"/>
<comment type="caution">
    <text evidence="14">The sequence shown here is derived from an EMBL/GenBank/DDBJ whole genome shotgun (WGS) entry which is preliminary data.</text>
</comment>
<dbReference type="InterPro" id="IPR001117">
    <property type="entry name" value="Cu-oxidase_2nd"/>
</dbReference>
<dbReference type="InterPro" id="IPR008972">
    <property type="entry name" value="Cupredoxin"/>
</dbReference>
<evidence type="ECO:0000256" key="8">
    <source>
        <dbReference type="ARBA" id="ARBA00043090"/>
    </source>
</evidence>
<evidence type="ECO:0000256" key="6">
    <source>
        <dbReference type="ARBA" id="ARBA00041027"/>
    </source>
</evidence>
<dbReference type="PROSITE" id="PS50096">
    <property type="entry name" value="IQ"/>
    <property type="match status" value="1"/>
</dbReference>
<dbReference type="GO" id="GO:0016491">
    <property type="term" value="F:oxidoreductase activity"/>
    <property type="evidence" value="ECO:0007669"/>
    <property type="project" value="UniProtKB-KW"/>
</dbReference>
<evidence type="ECO:0000259" key="11">
    <source>
        <dbReference type="Pfam" id="PF00394"/>
    </source>
</evidence>
<dbReference type="PROSITE" id="PS51318">
    <property type="entry name" value="TAT"/>
    <property type="match status" value="1"/>
</dbReference>
<dbReference type="SUPFAM" id="SSF49503">
    <property type="entry name" value="Cupredoxins"/>
    <property type="match status" value="3"/>
</dbReference>
<dbReference type="Gene3D" id="2.60.40.420">
    <property type="entry name" value="Cupredoxins - blue copper proteins"/>
    <property type="match status" value="3"/>
</dbReference>
<reference evidence="14 15" key="1">
    <citation type="submission" date="2019-05" db="EMBL/GenBank/DDBJ databases">
        <title>Comparative genomics and metabolomics analyses of clavulanic acid producing Streptomyces species provides insight into specialized metabolism and evolution of beta-lactam biosynthetic gene clusters.</title>
        <authorList>
            <person name="Moore M.A."/>
            <person name="Cruz-Morales P."/>
            <person name="Barona Gomez F."/>
            <person name="Kapil T."/>
        </authorList>
    </citation>
    <scope>NUCLEOTIDE SEQUENCE [LARGE SCALE GENOMIC DNA]</scope>
    <source>
        <strain evidence="14 15">NRRL 5741</strain>
    </source>
</reference>
<dbReference type="CDD" id="cd13890">
    <property type="entry name" value="CuRO_3_CueO_FtsP"/>
    <property type="match status" value="1"/>
</dbReference>
<dbReference type="Proteomes" id="UP000419138">
    <property type="component" value="Unassembled WGS sequence"/>
</dbReference>
<feature type="chain" id="PRO_5039523443" description="Multicopper oxidase CueO" evidence="10">
    <location>
        <begin position="26"/>
        <end position="492"/>
    </location>
</feature>
<comment type="catalytic activity">
    <reaction evidence="9">
        <text>4 Cu(+) + O2 + 4 H(+) = 4 Cu(2+) + 2 H2O</text>
        <dbReference type="Rhea" id="RHEA:30083"/>
        <dbReference type="ChEBI" id="CHEBI:15377"/>
        <dbReference type="ChEBI" id="CHEBI:15378"/>
        <dbReference type="ChEBI" id="CHEBI:15379"/>
        <dbReference type="ChEBI" id="CHEBI:29036"/>
        <dbReference type="ChEBI" id="CHEBI:49552"/>
        <dbReference type="EC" id="1.16.3.4"/>
    </reaction>
    <physiologicalReaction direction="left-to-right" evidence="9">
        <dbReference type="Rhea" id="RHEA:30084"/>
    </physiologicalReaction>
</comment>
<dbReference type="AlphaFoldDB" id="A0A646KRP2"/>
<evidence type="ECO:0000259" key="12">
    <source>
        <dbReference type="Pfam" id="PF07731"/>
    </source>
</evidence>
<protein>
    <recommendedName>
        <fullName evidence="6">Multicopper oxidase CueO</fullName>
        <ecNumber evidence="5">1.16.3.4</ecNumber>
    </recommendedName>
    <alternativeName>
        <fullName evidence="7">Copper efflux oxidase</fullName>
    </alternativeName>
    <alternativeName>
        <fullName evidence="8">Cuprous oxidase</fullName>
    </alternativeName>
</protein>
<dbReference type="InterPro" id="IPR002355">
    <property type="entry name" value="Cu_oxidase_Cu_BS"/>
</dbReference>
<keyword evidence="15" id="KW-1185">Reference proteome</keyword>
<evidence type="ECO:0000313" key="14">
    <source>
        <dbReference type="EMBL" id="MQT04697.1"/>
    </source>
</evidence>
<feature type="domain" description="Plastocyanin-like" evidence="13">
    <location>
        <begin position="88"/>
        <end position="200"/>
    </location>
</feature>
<sequence>MLDRRRMLALSGGVVVAGGAAGVLANAQAGGSGNTAARPMGHRHALAGNAKMSSKAAATPFSTKMPVPQVLKPVGRRTAYDLYEISLQTANVDILPGLKTPAITYNGSFMGPTIRAKAGRPVKVRYVNRLDKGANVHLHGAHVAPSSDGYPTDLIAAGASRVYDYPNNQLGSTLWYHDHTHHMEAEHVYKGMHGFYLIEGADEQALNLPSGAYDVPIMIRDAHFDAAGGLILDVTQPQARSTFLANGKPQPYFQVAARKYRFRLLNASIYRTFDLDLGGVEMVQIASDGGLLPEPVRRTKLKLAPAERAEIVVDFSRHPIGTKLVLSEPSGPVMRFDVNRIVPDTSTVPARLRALPPLATPARTRQFKLGVAPSKMAYAINDLSWDANRVDTTIKEGTTEIWQIYNADTADSEFGAIDHTFHLHLVQFRVLDRDGKPPLPGEEGFKDTVLVNPGETVRLQATFKGYPGRYVYHCHMQEHNVAGMMAQMEIVP</sequence>
<evidence type="ECO:0000313" key="15">
    <source>
        <dbReference type="Proteomes" id="UP000419138"/>
    </source>
</evidence>
<comment type="subunit">
    <text evidence="2">Monomer.</text>
</comment>
<dbReference type="InterPro" id="IPR011707">
    <property type="entry name" value="Cu-oxidase-like_N"/>
</dbReference>
<dbReference type="InterPro" id="IPR033138">
    <property type="entry name" value="Cu_oxidase_CS"/>
</dbReference>
<evidence type="ECO:0000256" key="7">
    <source>
        <dbReference type="ARBA" id="ARBA00042896"/>
    </source>
</evidence>
<feature type="domain" description="Plastocyanin-like" evidence="12">
    <location>
        <begin position="375"/>
        <end position="490"/>
    </location>
</feature>
<keyword evidence="10" id="KW-0732">Signal</keyword>
<evidence type="ECO:0000256" key="5">
    <source>
        <dbReference type="ARBA" id="ARBA00038978"/>
    </source>
</evidence>
<dbReference type="InterPro" id="IPR011706">
    <property type="entry name" value="Cu-oxidase_C"/>
</dbReference>
<evidence type="ECO:0000256" key="10">
    <source>
        <dbReference type="SAM" id="SignalP"/>
    </source>
</evidence>
<dbReference type="PANTHER" id="PTHR48267:SF1">
    <property type="entry name" value="BILIRUBIN OXIDASE"/>
    <property type="match status" value="1"/>
</dbReference>
<evidence type="ECO:0000256" key="3">
    <source>
        <dbReference type="ARBA" id="ARBA00022723"/>
    </source>
</evidence>
<name>A0A646KRP2_STRJU</name>
<evidence type="ECO:0000256" key="1">
    <source>
        <dbReference type="ARBA" id="ARBA00010609"/>
    </source>
</evidence>
<keyword evidence="4" id="KW-0560">Oxidoreductase</keyword>
<gene>
    <name evidence="14" type="ORF">FF041_32455</name>
</gene>
<feature type="signal peptide" evidence="10">
    <location>
        <begin position="1"/>
        <end position="25"/>
    </location>
</feature>
<dbReference type="PANTHER" id="PTHR48267">
    <property type="entry name" value="CUPREDOXIN SUPERFAMILY PROTEIN"/>
    <property type="match status" value="1"/>
</dbReference>
<comment type="similarity">
    <text evidence="1">Belongs to the multicopper oxidase family.</text>
</comment>
<dbReference type="EMBL" id="VCLA01000192">
    <property type="protein sequence ID" value="MQT04697.1"/>
    <property type="molecule type" value="Genomic_DNA"/>
</dbReference>
<keyword evidence="3" id="KW-0479">Metal-binding</keyword>
<evidence type="ECO:0000256" key="2">
    <source>
        <dbReference type="ARBA" id="ARBA00011245"/>
    </source>
</evidence>
<dbReference type="PROSITE" id="PS00079">
    <property type="entry name" value="MULTICOPPER_OXIDASE1"/>
    <property type="match status" value="1"/>
</dbReference>
<dbReference type="EC" id="1.16.3.4" evidence="5"/>
<dbReference type="InterPro" id="IPR006311">
    <property type="entry name" value="TAT_signal"/>
</dbReference>
<evidence type="ECO:0000256" key="4">
    <source>
        <dbReference type="ARBA" id="ARBA00023002"/>
    </source>
</evidence>
<accession>A0A646KRP2</accession>